<dbReference type="AlphaFoldDB" id="A0A7J6RRE0"/>
<dbReference type="Gene3D" id="3.40.50.300">
    <property type="entry name" value="P-loop containing nucleotide triphosphate hydrolases"/>
    <property type="match status" value="1"/>
</dbReference>
<name>A0A7J6RRE0_PEROL</name>
<dbReference type="GO" id="GO:0140359">
    <property type="term" value="F:ABC-type transporter activity"/>
    <property type="evidence" value="ECO:0007669"/>
    <property type="project" value="InterPro"/>
</dbReference>
<dbReference type="GO" id="GO:0005319">
    <property type="term" value="F:lipid transporter activity"/>
    <property type="evidence" value="ECO:0007669"/>
    <property type="project" value="TreeGrafter"/>
</dbReference>
<accession>A0A7J6RRE0</accession>
<evidence type="ECO:0000313" key="2">
    <source>
        <dbReference type="EMBL" id="KAF4722782.1"/>
    </source>
</evidence>
<dbReference type="PANTHER" id="PTHR19229">
    <property type="entry name" value="ATP-BINDING CASSETTE TRANSPORTER SUBFAMILY A ABCA"/>
    <property type="match status" value="1"/>
</dbReference>
<dbReference type="InterPro" id="IPR026082">
    <property type="entry name" value="ABCA"/>
</dbReference>
<dbReference type="EMBL" id="JABANM010020469">
    <property type="protein sequence ID" value="KAF4722782.1"/>
    <property type="molecule type" value="Genomic_DNA"/>
</dbReference>
<dbReference type="InterPro" id="IPR003439">
    <property type="entry name" value="ABC_transporter-like_ATP-bd"/>
</dbReference>
<dbReference type="GO" id="GO:0005524">
    <property type="term" value="F:ATP binding"/>
    <property type="evidence" value="ECO:0007669"/>
    <property type="project" value="InterPro"/>
</dbReference>
<organism evidence="2 3">
    <name type="scientific">Perkinsus olseni</name>
    <name type="common">Perkinsus atlanticus</name>
    <dbReference type="NCBI Taxonomy" id="32597"/>
    <lineage>
        <taxon>Eukaryota</taxon>
        <taxon>Sar</taxon>
        <taxon>Alveolata</taxon>
        <taxon>Perkinsozoa</taxon>
        <taxon>Perkinsea</taxon>
        <taxon>Perkinsida</taxon>
        <taxon>Perkinsidae</taxon>
        <taxon>Perkinsus</taxon>
    </lineage>
</organism>
<reference evidence="2 3" key="1">
    <citation type="submission" date="2020-04" db="EMBL/GenBank/DDBJ databases">
        <title>Perkinsus olseni comparative genomics.</title>
        <authorList>
            <person name="Bogema D.R."/>
        </authorList>
    </citation>
    <scope>NUCLEOTIDE SEQUENCE [LARGE SCALE GENOMIC DNA]</scope>
    <source>
        <strain evidence="2">ATCC PRA-205</strain>
    </source>
</reference>
<gene>
    <name evidence="2" type="ORF">FOZ62_021035</name>
</gene>
<protein>
    <recommendedName>
        <fullName evidence="1">ABC transporter domain-containing protein</fullName>
    </recommendedName>
</protein>
<dbReference type="PANTHER" id="PTHR19229:SF250">
    <property type="entry name" value="ABC TRANSPORTER DOMAIN-CONTAINING PROTEIN-RELATED"/>
    <property type="match status" value="1"/>
</dbReference>
<evidence type="ECO:0000313" key="3">
    <source>
        <dbReference type="Proteomes" id="UP000574390"/>
    </source>
</evidence>
<dbReference type="GO" id="GO:0016020">
    <property type="term" value="C:membrane"/>
    <property type="evidence" value="ECO:0007669"/>
    <property type="project" value="InterPro"/>
</dbReference>
<dbReference type="Pfam" id="PF00005">
    <property type="entry name" value="ABC_tran"/>
    <property type="match status" value="1"/>
</dbReference>
<dbReference type="GO" id="GO:0016887">
    <property type="term" value="F:ATP hydrolysis activity"/>
    <property type="evidence" value="ECO:0007669"/>
    <property type="project" value="InterPro"/>
</dbReference>
<comment type="caution">
    <text evidence="2">The sequence shown here is derived from an EMBL/GenBank/DDBJ whole genome shotgun (WGS) entry which is preliminary data.</text>
</comment>
<feature type="domain" description="ABC transporter" evidence="1">
    <location>
        <begin position="1"/>
        <end position="116"/>
    </location>
</feature>
<dbReference type="InterPro" id="IPR027417">
    <property type="entry name" value="P-loop_NTPase"/>
</dbReference>
<evidence type="ECO:0000259" key="1">
    <source>
        <dbReference type="Pfam" id="PF00005"/>
    </source>
</evidence>
<sequence length="124" mass="13796">MLCGLIRPSAGHINLIGRPLLGNLYEVRKSVGYCPQENPLLQGLTTRDHLNLYARIRGVPPKEIPQHVDDLVKILRLDRYVDKEAVRLSGGNQRKVCVGMALVGHPPIVFLDEPTTGVDPEARR</sequence>
<dbReference type="SUPFAM" id="SSF52540">
    <property type="entry name" value="P-loop containing nucleoside triphosphate hydrolases"/>
    <property type="match status" value="1"/>
</dbReference>
<proteinExistence type="predicted"/>
<dbReference type="Proteomes" id="UP000574390">
    <property type="component" value="Unassembled WGS sequence"/>
</dbReference>